<dbReference type="Pfam" id="PF00104">
    <property type="entry name" value="Hormone_recep"/>
    <property type="match status" value="1"/>
</dbReference>
<dbReference type="Pfam" id="PF00105">
    <property type="entry name" value="zf-C4"/>
    <property type="match status" value="1"/>
</dbReference>
<evidence type="ECO:0000256" key="11">
    <source>
        <dbReference type="ARBA" id="ARBA00072676"/>
    </source>
</evidence>
<dbReference type="GO" id="GO:0003700">
    <property type="term" value="F:DNA-binding transcription factor activity"/>
    <property type="evidence" value="ECO:0007669"/>
    <property type="project" value="InterPro"/>
</dbReference>
<dbReference type="SUPFAM" id="SSF48508">
    <property type="entry name" value="Nuclear receptor ligand-binding domain"/>
    <property type="match status" value="1"/>
</dbReference>
<dbReference type="Gene3D" id="3.30.50.10">
    <property type="entry name" value="Erythroid Transcription Factor GATA-1, subunit A"/>
    <property type="match status" value="1"/>
</dbReference>
<evidence type="ECO:0000256" key="6">
    <source>
        <dbReference type="ARBA" id="ARBA00023125"/>
    </source>
</evidence>
<reference evidence="17" key="2">
    <citation type="journal article" date="2023" name="BMC Genomics">
        <title>Pest status, molecular evolution, and epigenetic factors derived from the genome assembly of Frankliniella fusca, a thysanopteran phytovirus vector.</title>
        <authorList>
            <person name="Catto M.A."/>
            <person name="Labadie P.E."/>
            <person name="Jacobson A.L."/>
            <person name="Kennedy G.G."/>
            <person name="Srinivasan R."/>
            <person name="Hunt B.G."/>
        </authorList>
    </citation>
    <scope>NUCLEOTIDE SEQUENCE</scope>
    <source>
        <strain evidence="17">PL_HMW_Pooled</strain>
    </source>
</reference>
<dbReference type="AlphaFoldDB" id="A0AAE1LTI1"/>
<dbReference type="PROSITE" id="PS51030">
    <property type="entry name" value="NUCLEAR_REC_DBD_2"/>
    <property type="match status" value="1"/>
</dbReference>
<evidence type="ECO:0000256" key="3">
    <source>
        <dbReference type="ARBA" id="ARBA00022771"/>
    </source>
</evidence>
<evidence type="ECO:0000256" key="2">
    <source>
        <dbReference type="ARBA" id="ARBA00022723"/>
    </source>
</evidence>
<reference evidence="17" key="1">
    <citation type="submission" date="2021-07" db="EMBL/GenBank/DDBJ databases">
        <authorList>
            <person name="Catto M.A."/>
            <person name="Jacobson A."/>
            <person name="Kennedy G."/>
            <person name="Labadie P."/>
            <person name="Hunt B.G."/>
            <person name="Srinivasan R."/>
        </authorList>
    </citation>
    <scope>NUCLEOTIDE SEQUENCE</scope>
    <source>
        <strain evidence="17">PL_HMW_Pooled</strain>
        <tissue evidence="17">Head</tissue>
    </source>
</reference>
<evidence type="ECO:0000256" key="4">
    <source>
        <dbReference type="ARBA" id="ARBA00022833"/>
    </source>
</evidence>
<feature type="region of interest" description="Disordered" evidence="14">
    <location>
        <begin position="154"/>
        <end position="211"/>
    </location>
</feature>
<dbReference type="PANTHER" id="PTHR45805:SF10">
    <property type="entry name" value="ECDYSONE-INDUCED PROTEIN 78C"/>
    <property type="match status" value="1"/>
</dbReference>
<dbReference type="PROSITE" id="PS51843">
    <property type="entry name" value="NR_LBD"/>
    <property type="match status" value="1"/>
</dbReference>
<keyword evidence="8 13" id="KW-0675">Receptor</keyword>
<dbReference type="InterPro" id="IPR013088">
    <property type="entry name" value="Znf_NHR/GATA"/>
</dbReference>
<comment type="subcellular location">
    <subcellularLocation>
        <location evidence="1 13">Nucleus</location>
    </subcellularLocation>
</comment>
<organism evidence="17 18">
    <name type="scientific">Frankliniella fusca</name>
    <dbReference type="NCBI Taxonomy" id="407009"/>
    <lineage>
        <taxon>Eukaryota</taxon>
        <taxon>Metazoa</taxon>
        <taxon>Ecdysozoa</taxon>
        <taxon>Arthropoda</taxon>
        <taxon>Hexapoda</taxon>
        <taxon>Insecta</taxon>
        <taxon>Pterygota</taxon>
        <taxon>Neoptera</taxon>
        <taxon>Paraneoptera</taxon>
        <taxon>Thysanoptera</taxon>
        <taxon>Terebrantia</taxon>
        <taxon>Thripoidea</taxon>
        <taxon>Thripidae</taxon>
        <taxon>Frankliniella</taxon>
    </lineage>
</organism>
<comment type="similarity">
    <text evidence="13">Belongs to the nuclear hormone receptor family.</text>
</comment>
<feature type="region of interest" description="Disordered" evidence="14">
    <location>
        <begin position="96"/>
        <end position="125"/>
    </location>
</feature>
<keyword evidence="2 13" id="KW-0479">Metal-binding</keyword>
<keyword evidence="9 13" id="KW-0539">Nucleus</keyword>
<dbReference type="Proteomes" id="UP001219518">
    <property type="component" value="Unassembled WGS sequence"/>
</dbReference>
<keyword evidence="7 13" id="KW-0804">Transcription</keyword>
<evidence type="ECO:0000259" key="15">
    <source>
        <dbReference type="PROSITE" id="PS51030"/>
    </source>
</evidence>
<dbReference type="CDD" id="cd07165">
    <property type="entry name" value="NR_DBD_DmE78_like"/>
    <property type="match status" value="1"/>
</dbReference>
<dbReference type="SUPFAM" id="SSF57716">
    <property type="entry name" value="Glucocorticoid receptor-like (DNA-binding domain)"/>
    <property type="match status" value="1"/>
</dbReference>
<dbReference type="PROSITE" id="PS00031">
    <property type="entry name" value="NUCLEAR_REC_DBD_1"/>
    <property type="match status" value="1"/>
</dbReference>
<keyword evidence="6 13" id="KW-0238">DNA-binding</keyword>
<evidence type="ECO:0000256" key="13">
    <source>
        <dbReference type="RuleBase" id="RU004334"/>
    </source>
</evidence>
<dbReference type="InterPro" id="IPR035500">
    <property type="entry name" value="NHR-like_dom_sf"/>
</dbReference>
<dbReference type="InterPro" id="IPR001628">
    <property type="entry name" value="Znf_hrmn_rcpt"/>
</dbReference>
<evidence type="ECO:0000256" key="12">
    <source>
        <dbReference type="ARBA" id="ARBA00077334"/>
    </source>
</evidence>
<dbReference type="EMBL" id="JAHWGI010001434">
    <property type="protein sequence ID" value="KAK3932061.1"/>
    <property type="molecule type" value="Genomic_DNA"/>
</dbReference>
<feature type="domain" description="NR LBD" evidence="16">
    <location>
        <begin position="206"/>
        <end position="422"/>
    </location>
</feature>
<gene>
    <name evidence="17" type="ORF">KUF71_011389</name>
</gene>
<evidence type="ECO:0000256" key="10">
    <source>
        <dbReference type="ARBA" id="ARBA00055215"/>
    </source>
</evidence>
<keyword evidence="18" id="KW-1185">Reference proteome</keyword>
<evidence type="ECO:0000313" key="18">
    <source>
        <dbReference type="Proteomes" id="UP001219518"/>
    </source>
</evidence>
<dbReference type="PRINTS" id="PR00398">
    <property type="entry name" value="STRDHORMONER"/>
</dbReference>
<dbReference type="InterPro" id="IPR000536">
    <property type="entry name" value="Nucl_hrmn_rcpt_lig-bd"/>
</dbReference>
<dbReference type="SMART" id="SM00399">
    <property type="entry name" value="ZnF_C4"/>
    <property type="match status" value="1"/>
</dbReference>
<feature type="domain" description="Nuclear receptor" evidence="15">
    <location>
        <begin position="22"/>
        <end position="97"/>
    </location>
</feature>
<proteinExistence type="inferred from homology"/>
<feature type="compositionally biased region" description="Gly residues" evidence="14">
    <location>
        <begin position="190"/>
        <end position="199"/>
    </location>
</feature>
<dbReference type="GO" id="GO:0005634">
    <property type="term" value="C:nucleus"/>
    <property type="evidence" value="ECO:0007669"/>
    <property type="project" value="UniProtKB-SubCell"/>
</dbReference>
<evidence type="ECO:0000256" key="5">
    <source>
        <dbReference type="ARBA" id="ARBA00023015"/>
    </source>
</evidence>
<evidence type="ECO:0000256" key="9">
    <source>
        <dbReference type="ARBA" id="ARBA00023242"/>
    </source>
</evidence>
<evidence type="ECO:0000259" key="16">
    <source>
        <dbReference type="PROSITE" id="PS51843"/>
    </source>
</evidence>
<sequence>MVLYEQQLAAADSNSSTPAKTFIPCKVCGDKASGYHYGVTSCEGCKGFFRRSIQKQIEYRCLRDGKCLVIRLNRNRCQYCRFRKCLAVGMSRDSVRYGRVPKRSRERAESLESTGSADGVEETQAEVDPALEQQQLLDMIAGVTAAHRAHCNYTEEATRDTVRRPAGQPPRARSDSESSPGVVPASTSGSAGGSAGGSAAGSAPSSPDSLTSTLGLGLAQLDPAQRLRSTLWQQFASLLVPCVTRVVEFAKRVPGFLELSQDDQLILIKVGFLEVWLVHVSRLATEHGLTMWDGTTFTRSQLTTMYDADLVGSILSMCSSMGALGLSEPETALLCGAVLLSPDRTGLADVKAVRAYQDKVLDALRLQVSMTRPGETSLVGLLLQRLSELRALSGRHCSSLDWLRAHWTLLRLPPLFAEIFDIPKAEEDVA</sequence>
<dbReference type="FunFam" id="3.30.50.10:FF:000003">
    <property type="entry name" value="Nuclear orphan receptor ROR-beta"/>
    <property type="match status" value="1"/>
</dbReference>
<dbReference type="GO" id="GO:0043565">
    <property type="term" value="F:sequence-specific DNA binding"/>
    <property type="evidence" value="ECO:0007669"/>
    <property type="project" value="InterPro"/>
</dbReference>
<comment type="function">
    <text evidence="10">Putative receptor whose ligand is not yet known.</text>
</comment>
<evidence type="ECO:0000256" key="14">
    <source>
        <dbReference type="SAM" id="MobiDB-lite"/>
    </source>
</evidence>
<evidence type="ECO:0000256" key="8">
    <source>
        <dbReference type="ARBA" id="ARBA00023170"/>
    </source>
</evidence>
<name>A0AAE1LTI1_9NEOP</name>
<dbReference type="Gene3D" id="1.10.565.10">
    <property type="entry name" value="Retinoid X Receptor"/>
    <property type="match status" value="1"/>
</dbReference>
<evidence type="ECO:0000256" key="1">
    <source>
        <dbReference type="ARBA" id="ARBA00004123"/>
    </source>
</evidence>
<evidence type="ECO:0000256" key="7">
    <source>
        <dbReference type="ARBA" id="ARBA00023163"/>
    </source>
</evidence>
<keyword evidence="3 13" id="KW-0863">Zinc-finger</keyword>
<evidence type="ECO:0000313" key="17">
    <source>
        <dbReference type="EMBL" id="KAK3932061.1"/>
    </source>
</evidence>
<keyword evidence="4 13" id="KW-0862">Zinc</keyword>
<dbReference type="InterPro" id="IPR001723">
    <property type="entry name" value="Nuclear_hrmn_rcpt"/>
</dbReference>
<comment type="caution">
    <text evidence="17">The sequence shown here is derived from an EMBL/GenBank/DDBJ whole genome shotgun (WGS) entry which is preliminary data.</text>
</comment>
<dbReference type="GO" id="GO:0008270">
    <property type="term" value="F:zinc ion binding"/>
    <property type="evidence" value="ECO:0007669"/>
    <property type="project" value="UniProtKB-KW"/>
</dbReference>
<protein>
    <recommendedName>
        <fullName evidence="11">Probable nuclear hormone receptor HR3</fullName>
    </recommendedName>
    <alternativeName>
        <fullName evidence="12">Nuclear receptor subfamily 1 group F member 4</fullName>
    </alternativeName>
</protein>
<keyword evidence="5 13" id="KW-0805">Transcription regulation</keyword>
<dbReference type="PRINTS" id="PR00047">
    <property type="entry name" value="STROIDFINGER"/>
</dbReference>
<dbReference type="SMART" id="SM00430">
    <property type="entry name" value="HOLI"/>
    <property type="match status" value="1"/>
</dbReference>
<accession>A0AAE1LTI1</accession>
<dbReference type="PANTHER" id="PTHR45805">
    <property type="entry name" value="NUCLEAR HORMONE RECEPTOR HR3-RELATED"/>
    <property type="match status" value="1"/>
</dbReference>